<evidence type="ECO:0000256" key="5">
    <source>
        <dbReference type="SAM" id="Phobius"/>
    </source>
</evidence>
<dbReference type="CDD" id="cd02432">
    <property type="entry name" value="Nodulin-21_like_1"/>
    <property type="match status" value="1"/>
</dbReference>
<evidence type="ECO:0000313" key="6">
    <source>
        <dbReference type="EMBL" id="EFL95237.1"/>
    </source>
</evidence>
<dbReference type="Pfam" id="PF01988">
    <property type="entry name" value="VIT1"/>
    <property type="match status" value="1"/>
</dbReference>
<feature type="transmembrane region" description="Helical" evidence="5">
    <location>
        <begin position="21"/>
        <end position="45"/>
    </location>
</feature>
<accession>E0NH50</accession>
<dbReference type="InterPro" id="IPR008217">
    <property type="entry name" value="Ccc1_fam"/>
</dbReference>
<keyword evidence="2 5" id="KW-0812">Transmembrane</keyword>
<organism evidence="6 7">
    <name type="scientific">Pediococcus acidilactici DSM 20284</name>
    <dbReference type="NCBI Taxonomy" id="862514"/>
    <lineage>
        <taxon>Bacteria</taxon>
        <taxon>Bacillati</taxon>
        <taxon>Bacillota</taxon>
        <taxon>Bacilli</taxon>
        <taxon>Lactobacillales</taxon>
        <taxon>Lactobacillaceae</taxon>
        <taxon>Pediococcus</taxon>
        <taxon>Pediococcus acidilactici group</taxon>
    </lineage>
</organism>
<proteinExistence type="predicted"/>
<protein>
    <submittedName>
        <fullName evidence="6">Membrane protein</fullName>
    </submittedName>
</protein>
<evidence type="ECO:0000256" key="4">
    <source>
        <dbReference type="ARBA" id="ARBA00023136"/>
    </source>
</evidence>
<dbReference type="GO" id="GO:0005384">
    <property type="term" value="F:manganese ion transmembrane transporter activity"/>
    <property type="evidence" value="ECO:0007669"/>
    <property type="project" value="InterPro"/>
</dbReference>
<reference evidence="6" key="1">
    <citation type="submission" date="2010-07" db="EMBL/GenBank/DDBJ databases">
        <authorList>
            <person name="Muzny D."/>
            <person name="Qin X."/>
            <person name="Deng J."/>
            <person name="Jiang H."/>
            <person name="Liu Y."/>
            <person name="Qu J."/>
            <person name="Song X.-Z."/>
            <person name="Zhang L."/>
            <person name="Thornton R."/>
            <person name="Coyle M."/>
            <person name="Francisco L."/>
            <person name="Jackson L."/>
            <person name="Javaid M."/>
            <person name="Korchina V."/>
            <person name="Kovar C."/>
            <person name="Mata R."/>
            <person name="Mathew T."/>
            <person name="Ngo R."/>
            <person name="Nguyen L."/>
            <person name="Nguyen N."/>
            <person name="Okwuonu G."/>
            <person name="Ongeri F."/>
            <person name="Pham C."/>
            <person name="Simmons D."/>
            <person name="Wilczek-Boney K."/>
            <person name="Hale W."/>
            <person name="Jakkamsetti A."/>
            <person name="Pham P."/>
            <person name="Ruth R."/>
            <person name="San Lucas F."/>
            <person name="Warren J."/>
            <person name="Zhang J."/>
            <person name="Zhao Z."/>
            <person name="Zhou C."/>
            <person name="Zhu D."/>
            <person name="Lee S."/>
            <person name="Bess C."/>
            <person name="Blankenburg K."/>
            <person name="Forbes L."/>
            <person name="Fu Q."/>
            <person name="Gubbala S."/>
            <person name="Hirani K."/>
            <person name="Jayaseelan J.C."/>
            <person name="Lara F."/>
            <person name="Munidasa M."/>
            <person name="Palculict T."/>
            <person name="Patil S."/>
            <person name="Pu L.-L."/>
            <person name="Saada N."/>
            <person name="Tang L."/>
            <person name="Weissenberger G."/>
            <person name="Zhu Y."/>
            <person name="Hemphill L."/>
            <person name="Shang Y."/>
            <person name="Youmans B."/>
            <person name="Ayvaz T."/>
            <person name="Ross M."/>
            <person name="Santibanez J."/>
            <person name="Aqrawi P."/>
            <person name="Gross S."/>
            <person name="Joshi V."/>
            <person name="Fowler G."/>
            <person name="Nazareth L."/>
            <person name="Reid J."/>
            <person name="Worley K."/>
            <person name="Petrosino J."/>
            <person name="Highlander S."/>
            <person name="Gibbs R."/>
        </authorList>
    </citation>
    <scope>NUCLEOTIDE SEQUENCE [LARGE SCALE GENOMIC DNA]</scope>
    <source>
        <strain evidence="6">DSM 20284</strain>
    </source>
</reference>
<keyword evidence="7" id="KW-1185">Reference proteome</keyword>
<dbReference type="EMBL" id="AEEG01000005">
    <property type="protein sequence ID" value="EFL95237.1"/>
    <property type="molecule type" value="Genomic_DNA"/>
</dbReference>
<dbReference type="GO" id="GO:0030026">
    <property type="term" value="P:intracellular manganese ion homeostasis"/>
    <property type="evidence" value="ECO:0007669"/>
    <property type="project" value="InterPro"/>
</dbReference>
<feature type="transmembrane region" description="Helical" evidence="5">
    <location>
        <begin position="215"/>
        <end position="233"/>
    </location>
</feature>
<dbReference type="Proteomes" id="UP000004470">
    <property type="component" value="Unassembled WGS sequence"/>
</dbReference>
<dbReference type="GO" id="GO:0012505">
    <property type="term" value="C:endomembrane system"/>
    <property type="evidence" value="ECO:0007669"/>
    <property type="project" value="UniProtKB-SubCell"/>
</dbReference>
<name>E0NH50_PEDAC</name>
<evidence type="ECO:0000313" key="7">
    <source>
        <dbReference type="Proteomes" id="UP000004470"/>
    </source>
</evidence>
<comment type="caution">
    <text evidence="6">The sequence shown here is derived from an EMBL/GenBank/DDBJ whole genome shotgun (WGS) entry which is preliminary data.</text>
</comment>
<feature type="transmembrane region" description="Helical" evidence="5">
    <location>
        <begin position="181"/>
        <end position="203"/>
    </location>
</feature>
<sequence length="234" mass="25051">MGRNWMSKKAKQNTLAQKINVIRASVMGANDGILSVAGIVLGVAGATTNSFAIFISGISGMLAGTVSMAMGEYVSVNSQKDSQENAVNHQRQALEDDYQKELDFVAEKYAKTGIPEDLAQKAAREMMEKDALLTTVRERYGFDMHNFTSPYQAAIASMIAFSLGSLLPLLTITFAKHSIRVPLTVVSVVVALAITGYAAAAIGKAVRRRAVVRNVIAGLLTMGATYLIGSLFAR</sequence>
<feature type="transmembrane region" description="Helical" evidence="5">
    <location>
        <begin position="153"/>
        <end position="175"/>
    </location>
</feature>
<dbReference type="HOGENOM" id="CLU_038957_3_1_9"/>
<keyword evidence="3 5" id="KW-1133">Transmembrane helix</keyword>
<dbReference type="PANTHER" id="PTHR31851">
    <property type="entry name" value="FE(2+)/MN(2+) TRANSPORTER PCL1"/>
    <property type="match status" value="1"/>
</dbReference>
<feature type="transmembrane region" description="Helical" evidence="5">
    <location>
        <begin position="51"/>
        <end position="70"/>
    </location>
</feature>
<comment type="subcellular location">
    <subcellularLocation>
        <location evidence="1">Endomembrane system</location>
        <topology evidence="1">Multi-pass membrane protein</topology>
    </subcellularLocation>
</comment>
<dbReference type="eggNOG" id="COG1814">
    <property type="taxonomic scope" value="Bacteria"/>
</dbReference>
<gene>
    <name evidence="6" type="ORF">HMPREF0623_1373</name>
</gene>
<keyword evidence="4 5" id="KW-0472">Membrane</keyword>
<evidence type="ECO:0000256" key="2">
    <source>
        <dbReference type="ARBA" id="ARBA00022692"/>
    </source>
</evidence>
<evidence type="ECO:0000256" key="3">
    <source>
        <dbReference type="ARBA" id="ARBA00022989"/>
    </source>
</evidence>
<evidence type="ECO:0000256" key="1">
    <source>
        <dbReference type="ARBA" id="ARBA00004127"/>
    </source>
</evidence>
<dbReference type="AlphaFoldDB" id="E0NH50"/>